<dbReference type="AlphaFoldDB" id="A0A368EXE4"/>
<evidence type="ECO:0000256" key="1">
    <source>
        <dbReference type="ARBA" id="ARBA00004123"/>
    </source>
</evidence>
<dbReference type="OrthoDB" id="5823189at2759"/>
<dbReference type="Pfam" id="PF11427">
    <property type="entry name" value="HTH_Tnp_Tc3_1"/>
    <property type="match status" value="1"/>
</dbReference>
<dbReference type="GO" id="GO:0003677">
    <property type="term" value="F:DNA binding"/>
    <property type="evidence" value="ECO:0007669"/>
    <property type="project" value="InterPro"/>
</dbReference>
<dbReference type="Pfam" id="PF21517">
    <property type="entry name" value="HTH_Tnp_Tc3_2_like"/>
    <property type="match status" value="1"/>
</dbReference>
<evidence type="ECO:0000313" key="4">
    <source>
        <dbReference type="EMBL" id="RCN24441.1"/>
    </source>
</evidence>
<evidence type="ECO:0000313" key="5">
    <source>
        <dbReference type="Proteomes" id="UP000252519"/>
    </source>
</evidence>
<keyword evidence="5" id="KW-1185">Reference proteome</keyword>
<dbReference type="InterPro" id="IPR048703">
    <property type="entry name" value="Tnp_Tc3-like_HTH"/>
</dbReference>
<proteinExistence type="predicted"/>
<protein>
    <submittedName>
        <fullName evidence="4">Uncharacterized protein</fullName>
    </submittedName>
</protein>
<dbReference type="SUPFAM" id="SSF46689">
    <property type="entry name" value="Homeodomain-like"/>
    <property type="match status" value="1"/>
</dbReference>
<feature type="domain" description="Tc3 transposase DNA binding" evidence="2">
    <location>
        <begin position="13"/>
        <end position="55"/>
    </location>
</feature>
<dbReference type="Proteomes" id="UP000252519">
    <property type="component" value="Unassembled WGS sequence"/>
</dbReference>
<feature type="domain" description="Transposable element Tc3 transposase-like DNA-binding HTH" evidence="3">
    <location>
        <begin position="71"/>
        <end position="106"/>
    </location>
</feature>
<accession>A0A368EXE4</accession>
<dbReference type="GO" id="GO:0005634">
    <property type="term" value="C:nucleus"/>
    <property type="evidence" value="ECO:0007669"/>
    <property type="project" value="UniProtKB-SubCell"/>
</dbReference>
<reference evidence="4 5" key="1">
    <citation type="submission" date="2014-10" db="EMBL/GenBank/DDBJ databases">
        <title>Draft genome of the hookworm Ancylostoma caninum.</title>
        <authorList>
            <person name="Mitreva M."/>
        </authorList>
    </citation>
    <scope>NUCLEOTIDE SEQUENCE [LARGE SCALE GENOMIC DNA]</scope>
    <source>
        <strain evidence="4 5">Baltimore</strain>
    </source>
</reference>
<comment type="caution">
    <text evidence="4">The sequence shown here is derived from an EMBL/GenBank/DDBJ whole genome shotgun (WGS) entry which is preliminary data.</text>
</comment>
<dbReference type="Gene3D" id="1.10.10.10">
    <property type="entry name" value="Winged helix-like DNA-binding domain superfamily/Winged helix DNA-binding domain"/>
    <property type="match status" value="1"/>
</dbReference>
<dbReference type="InterPro" id="IPR036388">
    <property type="entry name" value="WH-like_DNA-bd_sf"/>
</dbReference>
<evidence type="ECO:0000259" key="3">
    <source>
        <dbReference type="Pfam" id="PF21517"/>
    </source>
</evidence>
<dbReference type="InterPro" id="IPR009057">
    <property type="entry name" value="Homeodomain-like_sf"/>
</dbReference>
<comment type="subcellular location">
    <subcellularLocation>
        <location evidence="1">Nucleus</location>
    </subcellularLocation>
</comment>
<gene>
    <name evidence="4" type="ORF">ANCCAN_29862</name>
</gene>
<evidence type="ECO:0000259" key="2">
    <source>
        <dbReference type="Pfam" id="PF11427"/>
    </source>
</evidence>
<dbReference type="InterPro" id="IPR025898">
    <property type="entry name" value="Tc3_transposase_DNA-bd_dom"/>
</dbReference>
<dbReference type="EMBL" id="JOJR01019864">
    <property type="protein sequence ID" value="RCN24441.1"/>
    <property type="molecule type" value="Genomic_DNA"/>
</dbReference>
<feature type="non-terminal residue" evidence="4">
    <location>
        <position position="1"/>
    </location>
</feature>
<dbReference type="Gene3D" id="1.10.10.60">
    <property type="entry name" value="Homeodomain-like"/>
    <property type="match status" value="1"/>
</dbReference>
<organism evidence="4 5">
    <name type="scientific">Ancylostoma caninum</name>
    <name type="common">Dog hookworm</name>
    <dbReference type="NCBI Taxonomy" id="29170"/>
    <lineage>
        <taxon>Eukaryota</taxon>
        <taxon>Metazoa</taxon>
        <taxon>Ecdysozoa</taxon>
        <taxon>Nematoda</taxon>
        <taxon>Chromadorea</taxon>
        <taxon>Rhabditida</taxon>
        <taxon>Rhabditina</taxon>
        <taxon>Rhabditomorpha</taxon>
        <taxon>Strongyloidea</taxon>
        <taxon>Ancylostomatidae</taxon>
        <taxon>Ancylostomatinae</taxon>
        <taxon>Ancylostoma</taxon>
    </lineage>
</organism>
<name>A0A368EXE4_ANCCA</name>
<sequence length="125" mass="14465">LPSAKILCRRNLLSSVEQAQIEVLHDEGFSNRTIAAQLGRSHRFVNRYLRNPSTYHKQPNSGRPKLLTPNDSRMIKRLESNSTLSLAQMWAQLDLNISRMTMWRSVRGNRNIIREVMLKAPRLTP</sequence>